<dbReference type="EMBL" id="CP024634">
    <property type="protein sequence ID" value="AYQ57723.1"/>
    <property type="molecule type" value="Genomic_DNA"/>
</dbReference>
<dbReference type="AlphaFoldDB" id="A0A3G3IPF7"/>
<proteinExistence type="predicted"/>
<dbReference type="KEGG" id="bthg:MS2017_2068"/>
<evidence type="ECO:0000313" key="2">
    <source>
        <dbReference type="Proteomes" id="UP000278334"/>
    </source>
</evidence>
<evidence type="ECO:0000313" key="1">
    <source>
        <dbReference type="EMBL" id="AYQ57723.1"/>
    </source>
</evidence>
<sequence>MSVDLYDKKAQKLIVLIDTTLIPMLSISSTGIFTANTEAIISPILFIRTWHNMRPLTELCY</sequence>
<dbReference type="Proteomes" id="UP000278334">
    <property type="component" value="Chromosome"/>
</dbReference>
<organism evidence="1 2">
    <name type="scientific">Bathymodiolus thermophilus thioautotrophic gill symbiont</name>
    <dbReference type="NCBI Taxonomy" id="2360"/>
    <lineage>
        <taxon>Bacteria</taxon>
        <taxon>Pseudomonadati</taxon>
        <taxon>Pseudomonadota</taxon>
        <taxon>Gammaproteobacteria</taxon>
        <taxon>sulfur-oxidizing symbionts</taxon>
    </lineage>
</organism>
<accession>A0A3G3IPF7</accession>
<reference evidence="1 2" key="1">
    <citation type="submission" date="2017-11" db="EMBL/GenBank/DDBJ databases">
        <title>Genome sequence of the bacterial symbiont EPR9N from a vent mussel Bathymodiolus thermophilus.</title>
        <authorList>
            <person name="Won Y.-J."/>
        </authorList>
    </citation>
    <scope>NUCLEOTIDE SEQUENCE [LARGE SCALE GENOMIC DNA]</scope>
    <source>
        <strain evidence="1 2">EPR9N</strain>
    </source>
</reference>
<dbReference type="RefSeq" id="WP_122952128.1">
    <property type="nucleotide sequence ID" value="NZ_CP024634.1"/>
</dbReference>
<protein>
    <submittedName>
        <fullName evidence="1">Uncharacterized protein</fullName>
    </submittedName>
</protein>
<gene>
    <name evidence="1" type="ORF">MS2017_2068</name>
</gene>
<name>A0A3G3IPF7_9GAMM</name>